<feature type="region of interest" description="Disordered" evidence="1">
    <location>
        <begin position="1"/>
        <end position="38"/>
    </location>
</feature>
<accession>A0AAI9UTQ3</accession>
<evidence type="ECO:0000313" key="3">
    <source>
        <dbReference type="Proteomes" id="UP001239795"/>
    </source>
</evidence>
<dbReference type="Proteomes" id="UP001239795">
    <property type="component" value="Unassembled WGS sequence"/>
</dbReference>
<feature type="region of interest" description="Disordered" evidence="1">
    <location>
        <begin position="81"/>
        <end position="111"/>
    </location>
</feature>
<feature type="compositionally biased region" description="Polar residues" evidence="1">
    <location>
        <begin position="100"/>
        <end position="111"/>
    </location>
</feature>
<gene>
    <name evidence="2" type="ORF">CMEL01_13843</name>
</gene>
<sequence length="119" mass="12908">MTQRMPQSTSMTQCMPESTSMPGLESPTSMAGMPQSPTGMSWGWPHSMSISHSNGMTQSNGMFHRLCLTLPLSGLLSLPVPTSPSSCMASRRQRKAKFSFPSSRAMSSFKTSVMREALA</sequence>
<keyword evidence="3" id="KW-1185">Reference proteome</keyword>
<name>A0AAI9UTQ3_9PEZI</name>
<evidence type="ECO:0000313" key="2">
    <source>
        <dbReference type="EMBL" id="KAK1462732.1"/>
    </source>
</evidence>
<dbReference type="EMBL" id="MLGG01000008">
    <property type="protein sequence ID" value="KAK1462732.1"/>
    <property type="molecule type" value="Genomic_DNA"/>
</dbReference>
<organism evidence="2 3">
    <name type="scientific">Colletotrichum melonis</name>
    <dbReference type="NCBI Taxonomy" id="1209925"/>
    <lineage>
        <taxon>Eukaryota</taxon>
        <taxon>Fungi</taxon>
        <taxon>Dikarya</taxon>
        <taxon>Ascomycota</taxon>
        <taxon>Pezizomycotina</taxon>
        <taxon>Sordariomycetes</taxon>
        <taxon>Hypocreomycetidae</taxon>
        <taxon>Glomerellales</taxon>
        <taxon>Glomerellaceae</taxon>
        <taxon>Colletotrichum</taxon>
        <taxon>Colletotrichum acutatum species complex</taxon>
    </lineage>
</organism>
<comment type="caution">
    <text evidence="2">The sequence shown here is derived from an EMBL/GenBank/DDBJ whole genome shotgun (WGS) entry which is preliminary data.</text>
</comment>
<reference evidence="2 3" key="1">
    <citation type="submission" date="2016-10" db="EMBL/GenBank/DDBJ databases">
        <title>The genome sequence of Colletotrichum fioriniae PJ7.</title>
        <authorList>
            <person name="Baroncelli R."/>
        </authorList>
    </citation>
    <scope>NUCLEOTIDE SEQUENCE [LARGE SCALE GENOMIC DNA]</scope>
    <source>
        <strain evidence="2">Col 31</strain>
    </source>
</reference>
<evidence type="ECO:0000256" key="1">
    <source>
        <dbReference type="SAM" id="MobiDB-lite"/>
    </source>
</evidence>
<dbReference type="AlphaFoldDB" id="A0AAI9UTQ3"/>
<protein>
    <submittedName>
        <fullName evidence="2">Uncharacterized protein</fullName>
    </submittedName>
</protein>
<proteinExistence type="predicted"/>